<dbReference type="Gene3D" id="3.90.1150.10">
    <property type="entry name" value="Aspartate Aminotransferase, domain 1"/>
    <property type="match status" value="1"/>
</dbReference>
<comment type="caution">
    <text evidence="10">The sequence shown here is derived from an EMBL/GenBank/DDBJ whole genome shotgun (WGS) entry which is preliminary data.</text>
</comment>
<dbReference type="Pfam" id="PF00155">
    <property type="entry name" value="Aminotran_1_2"/>
    <property type="match status" value="1"/>
</dbReference>
<evidence type="ECO:0000313" key="11">
    <source>
        <dbReference type="Proteomes" id="UP000295064"/>
    </source>
</evidence>
<dbReference type="GO" id="GO:0004400">
    <property type="term" value="F:histidinol-phosphate transaminase activity"/>
    <property type="evidence" value="ECO:0007669"/>
    <property type="project" value="UniProtKB-UniRule"/>
</dbReference>
<dbReference type="Proteomes" id="UP000295064">
    <property type="component" value="Unassembled WGS sequence"/>
</dbReference>
<sequence>MKKIIEGIADRIKEMKRYQAGKSIEEVKEEYGLEKVVKLASNENSLGPAIQVIDTIQSEAKNVNLYPDSETRVLKKALAEKYELQEERIFLGNGSDEILDLLMTLILNPGDEVIQGDPAFIKYELAVKSRGGQSVKIPLDQNHRHNLEAMEAAITDKTKAIFICNPNNPTGTMLKKEAIEGFLERVSDEILVIVDQAYQEYITAEDPFDGIKLLDKYPNLMLMRTFSKAYGMAGMRVGYALADPELVDYLNRIRGPFNINSLAQKAAVTALESESHLEICHNLNEKEKKFLYQKFEELELEYIETQANFMMVDLQMPAAEVFEKMQQRGVIIRPGNQFGMDSWIRVTVGTRADNEFFIRNLKKVLAERNE</sequence>
<keyword evidence="5 8" id="KW-0808">Transferase</keyword>
<dbReference type="OrthoDB" id="9813612at2"/>
<accession>A0A4R6M1E5</accession>
<evidence type="ECO:0000256" key="3">
    <source>
        <dbReference type="ARBA" id="ARBA00011738"/>
    </source>
</evidence>
<evidence type="ECO:0000313" key="10">
    <source>
        <dbReference type="EMBL" id="TDO95047.1"/>
    </source>
</evidence>
<dbReference type="EC" id="2.6.1.9" evidence="8"/>
<protein>
    <recommendedName>
        <fullName evidence="8">Histidinol-phosphate aminotransferase</fullName>
        <ecNumber evidence="8">2.6.1.9</ecNumber>
    </recommendedName>
    <alternativeName>
        <fullName evidence="8">Imidazole acetol-phosphate transaminase</fullName>
    </alternativeName>
</protein>
<dbReference type="CDD" id="cd00609">
    <property type="entry name" value="AAT_like"/>
    <property type="match status" value="1"/>
</dbReference>
<proteinExistence type="inferred from homology"/>
<comment type="cofactor">
    <cofactor evidence="1 8">
        <name>pyridoxal 5'-phosphate</name>
        <dbReference type="ChEBI" id="CHEBI:597326"/>
    </cofactor>
</comment>
<dbReference type="AlphaFoldDB" id="A0A4R6M1E5"/>
<gene>
    <name evidence="8" type="primary">hisC</name>
    <name evidence="10" type="ORF">DFR79_10146</name>
</gene>
<name>A0A4R6M1E5_9FIRM</name>
<evidence type="ECO:0000256" key="4">
    <source>
        <dbReference type="ARBA" id="ARBA00022576"/>
    </source>
</evidence>
<keyword evidence="4 8" id="KW-0032">Aminotransferase</keyword>
<evidence type="ECO:0000256" key="7">
    <source>
        <dbReference type="ARBA" id="ARBA00047481"/>
    </source>
</evidence>
<evidence type="ECO:0000256" key="8">
    <source>
        <dbReference type="HAMAP-Rule" id="MF_01023"/>
    </source>
</evidence>
<comment type="catalytic activity">
    <reaction evidence="7 8">
        <text>L-histidinol phosphate + 2-oxoglutarate = 3-(imidazol-4-yl)-2-oxopropyl phosphate + L-glutamate</text>
        <dbReference type="Rhea" id="RHEA:23744"/>
        <dbReference type="ChEBI" id="CHEBI:16810"/>
        <dbReference type="ChEBI" id="CHEBI:29985"/>
        <dbReference type="ChEBI" id="CHEBI:57766"/>
        <dbReference type="ChEBI" id="CHEBI:57980"/>
        <dbReference type="EC" id="2.6.1.9"/>
    </reaction>
</comment>
<evidence type="ECO:0000256" key="5">
    <source>
        <dbReference type="ARBA" id="ARBA00022679"/>
    </source>
</evidence>
<comment type="similarity">
    <text evidence="8">Belongs to the class-II pyridoxal-phosphate-dependent aminotransferase family. Histidinol-phosphate aminotransferase subfamily.</text>
</comment>
<dbReference type="NCBIfam" id="TIGR01141">
    <property type="entry name" value="hisC"/>
    <property type="match status" value="1"/>
</dbReference>
<feature type="modified residue" description="N6-(pyridoxal phosphate)lysine" evidence="8">
    <location>
        <position position="228"/>
    </location>
</feature>
<evidence type="ECO:0000256" key="6">
    <source>
        <dbReference type="ARBA" id="ARBA00022898"/>
    </source>
</evidence>
<dbReference type="EMBL" id="SNWX01000001">
    <property type="protein sequence ID" value="TDO95047.1"/>
    <property type="molecule type" value="Genomic_DNA"/>
</dbReference>
<dbReference type="InterPro" id="IPR015421">
    <property type="entry name" value="PyrdxlP-dep_Trfase_major"/>
</dbReference>
<dbReference type="PROSITE" id="PS00599">
    <property type="entry name" value="AA_TRANSFER_CLASS_2"/>
    <property type="match status" value="1"/>
</dbReference>
<dbReference type="GO" id="GO:0000105">
    <property type="term" value="P:L-histidine biosynthetic process"/>
    <property type="evidence" value="ECO:0007669"/>
    <property type="project" value="UniProtKB-UniRule"/>
</dbReference>
<comment type="subunit">
    <text evidence="3 8">Homodimer.</text>
</comment>
<evidence type="ECO:0000259" key="9">
    <source>
        <dbReference type="Pfam" id="PF00155"/>
    </source>
</evidence>
<organism evidence="10 11">
    <name type="scientific">Halanaerobium saccharolyticum</name>
    <dbReference type="NCBI Taxonomy" id="43595"/>
    <lineage>
        <taxon>Bacteria</taxon>
        <taxon>Bacillati</taxon>
        <taxon>Bacillota</taxon>
        <taxon>Clostridia</taxon>
        <taxon>Halanaerobiales</taxon>
        <taxon>Halanaerobiaceae</taxon>
        <taxon>Halanaerobium</taxon>
    </lineage>
</organism>
<dbReference type="RefSeq" id="WP_133513490.1">
    <property type="nucleotide sequence ID" value="NZ_SNWX01000001.1"/>
</dbReference>
<dbReference type="InterPro" id="IPR001917">
    <property type="entry name" value="Aminotrans_II_pyridoxalP_BS"/>
</dbReference>
<dbReference type="InterPro" id="IPR050106">
    <property type="entry name" value="HistidinolP_aminotransfase"/>
</dbReference>
<evidence type="ECO:0000256" key="2">
    <source>
        <dbReference type="ARBA" id="ARBA00005011"/>
    </source>
</evidence>
<dbReference type="InterPro" id="IPR005861">
    <property type="entry name" value="HisP_aminotrans"/>
</dbReference>
<dbReference type="GO" id="GO:0030170">
    <property type="term" value="F:pyridoxal phosphate binding"/>
    <property type="evidence" value="ECO:0007669"/>
    <property type="project" value="InterPro"/>
</dbReference>
<feature type="domain" description="Aminotransferase class I/classII large" evidence="9">
    <location>
        <begin position="35"/>
        <end position="359"/>
    </location>
</feature>
<dbReference type="UniPathway" id="UPA00031">
    <property type="reaction ID" value="UER00012"/>
</dbReference>
<dbReference type="InterPro" id="IPR004839">
    <property type="entry name" value="Aminotransferase_I/II_large"/>
</dbReference>
<dbReference type="SUPFAM" id="SSF53383">
    <property type="entry name" value="PLP-dependent transferases"/>
    <property type="match status" value="1"/>
</dbReference>
<evidence type="ECO:0000256" key="1">
    <source>
        <dbReference type="ARBA" id="ARBA00001933"/>
    </source>
</evidence>
<comment type="pathway">
    <text evidence="2 8">Amino-acid biosynthesis; L-histidine biosynthesis; L-histidine from 5-phospho-alpha-D-ribose 1-diphosphate: step 7/9.</text>
</comment>
<keyword evidence="6 8" id="KW-0663">Pyridoxal phosphate</keyword>
<keyword evidence="8" id="KW-0368">Histidine biosynthesis</keyword>
<dbReference type="InterPro" id="IPR015422">
    <property type="entry name" value="PyrdxlP-dep_Trfase_small"/>
</dbReference>
<dbReference type="PANTHER" id="PTHR43643:SF3">
    <property type="entry name" value="HISTIDINOL-PHOSPHATE AMINOTRANSFERASE"/>
    <property type="match status" value="1"/>
</dbReference>
<dbReference type="InterPro" id="IPR015424">
    <property type="entry name" value="PyrdxlP-dep_Trfase"/>
</dbReference>
<dbReference type="HAMAP" id="MF_01023">
    <property type="entry name" value="HisC_aminotrans_2"/>
    <property type="match status" value="1"/>
</dbReference>
<dbReference type="PANTHER" id="PTHR43643">
    <property type="entry name" value="HISTIDINOL-PHOSPHATE AMINOTRANSFERASE 2"/>
    <property type="match status" value="1"/>
</dbReference>
<dbReference type="Gene3D" id="3.40.640.10">
    <property type="entry name" value="Type I PLP-dependent aspartate aminotransferase-like (Major domain)"/>
    <property type="match status" value="1"/>
</dbReference>
<reference evidence="10 11" key="1">
    <citation type="submission" date="2019-03" db="EMBL/GenBank/DDBJ databases">
        <title>Subsurface microbial communities from deep shales in Ohio and West Virginia, USA.</title>
        <authorList>
            <person name="Wrighton K."/>
        </authorList>
    </citation>
    <scope>NUCLEOTIDE SEQUENCE [LARGE SCALE GENOMIC DNA]</scope>
    <source>
        <strain evidence="10 11">MA284_T2</strain>
    </source>
</reference>
<keyword evidence="8" id="KW-0028">Amino-acid biosynthesis</keyword>